<dbReference type="HOGENOM" id="CLU_1555035_0_0_1"/>
<dbReference type="Proteomes" id="UP000053758">
    <property type="component" value="Unassembled WGS sequence"/>
</dbReference>
<sequence>MSRARRTETHSLDKNRQPPDYRPSVEPGQREGAKNDARTDDGGEPVLVDVAPCLSRGAELRHANHARSAPPASTVRQPASVGRHFRQTPSTGGPAYRLASPHPNPSHHIDRAPPSAQHPTLNAQRSALELASRRGSDPPPYTLAELSTRSAAQSCPQITTALAMLTPTRPCD</sequence>
<reference evidence="2" key="1">
    <citation type="submission" date="2014-07" db="EMBL/GenBank/DDBJ databases">
        <title>Draft genome sequence of the yeast Pseudozyma antarctica JCM 10317 known as a producer of lipase B which used in a wide range of industrial applications.</title>
        <authorList>
            <person name="Morita T."/>
            <person name="Saika A."/>
            <person name="Koike H."/>
        </authorList>
    </citation>
    <scope>NUCLEOTIDE SEQUENCE</scope>
    <source>
        <strain evidence="2">JCM 10317</strain>
    </source>
</reference>
<feature type="compositionally biased region" description="Basic and acidic residues" evidence="1">
    <location>
        <begin position="1"/>
        <end position="19"/>
    </location>
</feature>
<organism evidence="2">
    <name type="scientific">Pseudozyma antarctica</name>
    <name type="common">Yeast</name>
    <name type="synonym">Candida antarctica</name>
    <dbReference type="NCBI Taxonomy" id="84753"/>
    <lineage>
        <taxon>Eukaryota</taxon>
        <taxon>Fungi</taxon>
        <taxon>Dikarya</taxon>
        <taxon>Basidiomycota</taxon>
        <taxon>Ustilaginomycotina</taxon>
        <taxon>Ustilaginomycetes</taxon>
        <taxon>Ustilaginales</taxon>
        <taxon>Ustilaginaceae</taxon>
        <taxon>Moesziomyces</taxon>
    </lineage>
</organism>
<gene>
    <name evidence="2" type="ORF">PAN0_007d3314</name>
</gene>
<dbReference type="EMBL" id="DF830074">
    <property type="protein sequence ID" value="GAK65097.1"/>
    <property type="molecule type" value="Genomic_DNA"/>
</dbReference>
<dbReference type="GeneID" id="26304169"/>
<accession>A0A081CEK1</accession>
<evidence type="ECO:0000256" key="1">
    <source>
        <dbReference type="SAM" id="MobiDB-lite"/>
    </source>
</evidence>
<keyword evidence="3" id="KW-1185">Reference proteome</keyword>
<feature type="compositionally biased region" description="Basic and acidic residues" evidence="1">
    <location>
        <begin position="28"/>
        <end position="41"/>
    </location>
</feature>
<dbReference type="AlphaFoldDB" id="A0A081CEK1"/>
<proteinExistence type="predicted"/>
<protein>
    <submittedName>
        <fullName evidence="2">Uncharacterized protein</fullName>
    </submittedName>
</protein>
<evidence type="ECO:0000313" key="3">
    <source>
        <dbReference type="Proteomes" id="UP000053758"/>
    </source>
</evidence>
<evidence type="ECO:0000313" key="2">
    <source>
        <dbReference type="EMBL" id="GAK65097.1"/>
    </source>
</evidence>
<name>A0A081CEK1_PSEA2</name>
<feature type="region of interest" description="Disordered" evidence="1">
    <location>
        <begin position="1"/>
        <end position="153"/>
    </location>
</feature>
<dbReference type="RefSeq" id="XP_014656884.1">
    <property type="nucleotide sequence ID" value="XM_014801398.1"/>
</dbReference>